<evidence type="ECO:0000256" key="1">
    <source>
        <dbReference type="ARBA" id="ARBA00007812"/>
    </source>
</evidence>
<evidence type="ECO:0000259" key="4">
    <source>
        <dbReference type="Pfam" id="PF00205"/>
    </source>
</evidence>
<dbReference type="InterPro" id="IPR045229">
    <property type="entry name" value="TPP_enz"/>
</dbReference>
<sequence>MTSFPGAWHAAADYLRCAGVSTLFGLPGDDLAVLRAVRDSGLRMVLCRDQRNAAFMATGYALQSGGPAVCVVGKGPATANAVTGLVEARASGAPVVVLAGGTAVERRGTGAFQELDQLAVVAPLVKWAHRVDHADRVGPALEKAFLVATSGAPGPVYLEFPDHLTTTPVGISRPWASHQAALRASAAAPLTAEVDQLIRASLRPVVLVGGGMRHHNGEGVVERFATTVSAAIFCTASGRGAVPERQALFCGLSGLYTPPGTERLWQEADLVIAVGSRLEETATTGWPERIGSEVPVVQVNVEAAELSTEYGGHRVLGDGAATLAAWTEALAGQPPREPWLSTVARCRDRAAALAESALARMRTDEHVHVAEVLAAVEAVTPADRVLVQENGLQDMWSYFSPYYVCGERGGSVVPSEQTALGFGAAAAAGVRLAAPDRPVVAFVGDGAFTLFHADLATVRREAGGVLYVVLRNGGYGWLHAQLDRNGLDPVRYPFASDPPPQGPGVTTRAELEPALRRAWAACARGEVAVVDVDVRLTDTPPGMDDLHGEFPAAPPRTGLALGATVPWRPVAGLVPAQYPSTTAAVGGTLAAALAAVPDDVAPEVPLLVVADAYSKWAARRFARRCASTERQVRPSDSTGLETSELIRAFAISHGWRGRCHLVAGLGAERVLALAERFAARGPVLVCEVTPLDEDTLGDPGCAVVALAMTSPSVADLPPVEADAMPGALLAALARRSSTAGVPA</sequence>
<dbReference type="GO" id="GO:0030976">
    <property type="term" value="F:thiamine pyrophosphate binding"/>
    <property type="evidence" value="ECO:0007669"/>
    <property type="project" value="InterPro"/>
</dbReference>
<dbReference type="InterPro" id="IPR011766">
    <property type="entry name" value="TPP_enzyme_TPP-bd"/>
</dbReference>
<dbReference type="GO" id="GO:0005948">
    <property type="term" value="C:acetolactate synthase complex"/>
    <property type="evidence" value="ECO:0007669"/>
    <property type="project" value="TreeGrafter"/>
</dbReference>
<proteinExistence type="inferred from homology"/>
<dbReference type="Pfam" id="PF02775">
    <property type="entry name" value="TPP_enzyme_C"/>
    <property type="match status" value="1"/>
</dbReference>
<keyword evidence="8" id="KW-1185">Reference proteome</keyword>
<evidence type="ECO:0000313" key="7">
    <source>
        <dbReference type="EMBL" id="GGP79860.1"/>
    </source>
</evidence>
<comment type="caution">
    <text evidence="7">The sequence shown here is derived from an EMBL/GenBank/DDBJ whole genome shotgun (WGS) entry which is preliminary data.</text>
</comment>
<gene>
    <name evidence="7" type="ORF">GCM10010185_62230</name>
</gene>
<evidence type="ECO:0000256" key="2">
    <source>
        <dbReference type="ARBA" id="ARBA00023052"/>
    </source>
</evidence>
<accession>A0A918ASY1</accession>
<dbReference type="InterPro" id="IPR012000">
    <property type="entry name" value="Thiamin_PyroP_enz_cen_dom"/>
</dbReference>
<organism evidence="7 8">
    <name type="scientific">Saccharothrix coeruleofusca</name>
    <dbReference type="NCBI Taxonomy" id="33919"/>
    <lineage>
        <taxon>Bacteria</taxon>
        <taxon>Bacillati</taxon>
        <taxon>Actinomycetota</taxon>
        <taxon>Actinomycetes</taxon>
        <taxon>Pseudonocardiales</taxon>
        <taxon>Pseudonocardiaceae</taxon>
        <taxon>Saccharothrix</taxon>
    </lineage>
</organism>
<dbReference type="CDD" id="cd07035">
    <property type="entry name" value="TPP_PYR_POX_like"/>
    <property type="match status" value="1"/>
</dbReference>
<dbReference type="InterPro" id="IPR012001">
    <property type="entry name" value="Thiamin_PyroP_enz_TPP-bd_dom"/>
</dbReference>
<dbReference type="AlphaFoldDB" id="A0A918ASY1"/>
<feature type="domain" description="Thiamine pyrophosphate enzyme N-terminal TPP-binding" evidence="6">
    <location>
        <begin position="10"/>
        <end position="119"/>
    </location>
</feature>
<protein>
    <recommendedName>
        <fullName evidence="9">Acetolactate synthase-1/2/3 large subunit</fullName>
    </recommendedName>
</protein>
<dbReference type="GO" id="GO:0009097">
    <property type="term" value="P:isoleucine biosynthetic process"/>
    <property type="evidence" value="ECO:0007669"/>
    <property type="project" value="TreeGrafter"/>
</dbReference>
<reference evidence="7" key="2">
    <citation type="submission" date="2020-09" db="EMBL/GenBank/DDBJ databases">
        <authorList>
            <person name="Sun Q."/>
            <person name="Ohkuma M."/>
        </authorList>
    </citation>
    <scope>NUCLEOTIDE SEQUENCE</scope>
    <source>
        <strain evidence="7">JCM 3313</strain>
    </source>
</reference>
<name>A0A918ASY1_9PSEU</name>
<dbReference type="InterPro" id="IPR029035">
    <property type="entry name" value="DHS-like_NAD/FAD-binding_dom"/>
</dbReference>
<dbReference type="GO" id="GO:0050660">
    <property type="term" value="F:flavin adenine dinucleotide binding"/>
    <property type="evidence" value="ECO:0007669"/>
    <property type="project" value="TreeGrafter"/>
</dbReference>
<dbReference type="SUPFAM" id="SSF52467">
    <property type="entry name" value="DHS-like NAD/FAD-binding domain"/>
    <property type="match status" value="1"/>
</dbReference>
<keyword evidence="2 3" id="KW-0786">Thiamine pyrophosphate</keyword>
<dbReference type="Proteomes" id="UP000639606">
    <property type="component" value="Unassembled WGS sequence"/>
</dbReference>
<evidence type="ECO:0000256" key="3">
    <source>
        <dbReference type="RuleBase" id="RU362132"/>
    </source>
</evidence>
<dbReference type="CDD" id="cd00568">
    <property type="entry name" value="TPP_enzymes"/>
    <property type="match status" value="1"/>
</dbReference>
<evidence type="ECO:0000313" key="8">
    <source>
        <dbReference type="Proteomes" id="UP000639606"/>
    </source>
</evidence>
<dbReference type="GO" id="GO:0009099">
    <property type="term" value="P:L-valine biosynthetic process"/>
    <property type="evidence" value="ECO:0007669"/>
    <property type="project" value="TreeGrafter"/>
</dbReference>
<feature type="domain" description="Thiamine pyrophosphate enzyme TPP-binding" evidence="5">
    <location>
        <begin position="416"/>
        <end position="494"/>
    </location>
</feature>
<feature type="domain" description="Thiamine pyrophosphate enzyme central" evidence="4">
    <location>
        <begin position="194"/>
        <end position="325"/>
    </location>
</feature>
<evidence type="ECO:0000259" key="6">
    <source>
        <dbReference type="Pfam" id="PF02776"/>
    </source>
</evidence>
<comment type="similarity">
    <text evidence="1 3">Belongs to the TPP enzyme family.</text>
</comment>
<dbReference type="SUPFAM" id="SSF52518">
    <property type="entry name" value="Thiamin diphosphate-binding fold (THDP-binding)"/>
    <property type="match status" value="2"/>
</dbReference>
<dbReference type="Pfam" id="PF00205">
    <property type="entry name" value="TPP_enzyme_M"/>
    <property type="match status" value="1"/>
</dbReference>
<dbReference type="Gene3D" id="3.40.50.970">
    <property type="match status" value="2"/>
</dbReference>
<evidence type="ECO:0000259" key="5">
    <source>
        <dbReference type="Pfam" id="PF02775"/>
    </source>
</evidence>
<dbReference type="Gene3D" id="3.40.50.1220">
    <property type="entry name" value="TPP-binding domain"/>
    <property type="match status" value="1"/>
</dbReference>
<dbReference type="PANTHER" id="PTHR18968">
    <property type="entry name" value="THIAMINE PYROPHOSPHATE ENZYMES"/>
    <property type="match status" value="1"/>
</dbReference>
<dbReference type="PANTHER" id="PTHR18968:SF13">
    <property type="entry name" value="ACETOLACTATE SYNTHASE CATALYTIC SUBUNIT, MITOCHONDRIAL"/>
    <property type="match status" value="1"/>
</dbReference>
<dbReference type="GO" id="GO:0003984">
    <property type="term" value="F:acetolactate synthase activity"/>
    <property type="evidence" value="ECO:0007669"/>
    <property type="project" value="TreeGrafter"/>
</dbReference>
<dbReference type="InterPro" id="IPR029061">
    <property type="entry name" value="THDP-binding"/>
</dbReference>
<dbReference type="GO" id="GO:0000287">
    <property type="term" value="F:magnesium ion binding"/>
    <property type="evidence" value="ECO:0007669"/>
    <property type="project" value="InterPro"/>
</dbReference>
<reference evidence="7" key="1">
    <citation type="journal article" date="2014" name="Int. J. Syst. Evol. Microbiol.">
        <title>Complete genome sequence of Corynebacterium casei LMG S-19264T (=DSM 44701T), isolated from a smear-ripened cheese.</title>
        <authorList>
            <consortium name="US DOE Joint Genome Institute (JGI-PGF)"/>
            <person name="Walter F."/>
            <person name="Albersmeier A."/>
            <person name="Kalinowski J."/>
            <person name="Ruckert C."/>
        </authorList>
    </citation>
    <scope>NUCLEOTIDE SEQUENCE</scope>
    <source>
        <strain evidence="7">JCM 3313</strain>
    </source>
</reference>
<dbReference type="EMBL" id="BMRG01000019">
    <property type="protein sequence ID" value="GGP79860.1"/>
    <property type="molecule type" value="Genomic_DNA"/>
</dbReference>
<evidence type="ECO:0008006" key="9">
    <source>
        <dbReference type="Google" id="ProtNLM"/>
    </source>
</evidence>
<dbReference type="RefSeq" id="WP_229796269.1">
    <property type="nucleotide sequence ID" value="NZ_BMRG01000019.1"/>
</dbReference>
<dbReference type="Pfam" id="PF02776">
    <property type="entry name" value="TPP_enzyme_N"/>
    <property type="match status" value="1"/>
</dbReference>